<organism evidence="2 3">
    <name type="scientific">Pseudonocardia nematodicida</name>
    <dbReference type="NCBI Taxonomy" id="1206997"/>
    <lineage>
        <taxon>Bacteria</taxon>
        <taxon>Bacillati</taxon>
        <taxon>Actinomycetota</taxon>
        <taxon>Actinomycetes</taxon>
        <taxon>Pseudonocardiales</taxon>
        <taxon>Pseudonocardiaceae</taxon>
        <taxon>Pseudonocardia</taxon>
    </lineage>
</organism>
<evidence type="ECO:0000313" key="2">
    <source>
        <dbReference type="EMBL" id="MEQ3552415.1"/>
    </source>
</evidence>
<dbReference type="Proteomes" id="UP001494902">
    <property type="component" value="Unassembled WGS sequence"/>
</dbReference>
<dbReference type="Gene3D" id="3.40.630.30">
    <property type="match status" value="1"/>
</dbReference>
<dbReference type="InterPro" id="IPR000182">
    <property type="entry name" value="GNAT_dom"/>
</dbReference>
<dbReference type="Pfam" id="PF00583">
    <property type="entry name" value="Acetyltransf_1"/>
    <property type="match status" value="1"/>
</dbReference>
<dbReference type="RefSeq" id="WP_349299479.1">
    <property type="nucleotide sequence ID" value="NZ_JBEDNQ010000007.1"/>
</dbReference>
<sequence>MRNDLRVLPTADLGPDGLRALRSLLDEAFAGSSGFDDLSFDHALGGLHVLAGPPERPVGHAAVVLRRVLHRGVALRTGYVEGVAVRPDAWGRGLGGELVDAVGRLVRGGFQLGALGAGDPAARLYRRHGWQAWPGPLGALTPDGVVDTPDERGAVYVLRVCADLDPAAPLVCDWRDGELW</sequence>
<name>A0ABV1KD77_9PSEU</name>
<evidence type="ECO:0000313" key="3">
    <source>
        <dbReference type="Proteomes" id="UP001494902"/>
    </source>
</evidence>
<dbReference type="CDD" id="cd04301">
    <property type="entry name" value="NAT_SF"/>
    <property type="match status" value="1"/>
</dbReference>
<protein>
    <submittedName>
        <fullName evidence="2">GNAT family N-acetyltransferase</fullName>
    </submittedName>
</protein>
<dbReference type="EMBL" id="JBEDNQ010000007">
    <property type="protein sequence ID" value="MEQ3552415.1"/>
    <property type="molecule type" value="Genomic_DNA"/>
</dbReference>
<gene>
    <name evidence="2" type="ORF">WIS52_18225</name>
</gene>
<keyword evidence="3" id="KW-1185">Reference proteome</keyword>
<evidence type="ECO:0000259" key="1">
    <source>
        <dbReference type="PROSITE" id="PS51186"/>
    </source>
</evidence>
<dbReference type="PROSITE" id="PS51186">
    <property type="entry name" value="GNAT"/>
    <property type="match status" value="1"/>
</dbReference>
<dbReference type="InterPro" id="IPR016181">
    <property type="entry name" value="Acyl_CoA_acyltransferase"/>
</dbReference>
<comment type="caution">
    <text evidence="2">The sequence shown here is derived from an EMBL/GenBank/DDBJ whole genome shotgun (WGS) entry which is preliminary data.</text>
</comment>
<feature type="domain" description="N-acetyltransferase" evidence="1">
    <location>
        <begin position="8"/>
        <end position="152"/>
    </location>
</feature>
<dbReference type="SUPFAM" id="SSF55729">
    <property type="entry name" value="Acyl-CoA N-acyltransferases (Nat)"/>
    <property type="match status" value="1"/>
</dbReference>
<accession>A0ABV1KD77</accession>
<reference evidence="2 3" key="1">
    <citation type="submission" date="2024-03" db="EMBL/GenBank/DDBJ databases">
        <title>Draft genome sequence of Pseudonocardia nematodicida JCM 31783.</title>
        <authorList>
            <person name="Butdee W."/>
            <person name="Duangmal K."/>
        </authorList>
    </citation>
    <scope>NUCLEOTIDE SEQUENCE [LARGE SCALE GENOMIC DNA]</scope>
    <source>
        <strain evidence="2 3">JCM 31783</strain>
    </source>
</reference>
<proteinExistence type="predicted"/>